<proteinExistence type="predicted"/>
<dbReference type="HOGENOM" id="CLU_1936606_0_0_11"/>
<dbReference type="STRING" id="882083.SacmaDRAFT_2259"/>
<dbReference type="RefSeq" id="WP_009153897.1">
    <property type="nucleotide sequence ID" value="NZ_CM001439.1"/>
</dbReference>
<name>H5XBK4_9PSEU</name>
<organism evidence="1 2">
    <name type="scientific">Saccharomonospora marina XMU15</name>
    <dbReference type="NCBI Taxonomy" id="882083"/>
    <lineage>
        <taxon>Bacteria</taxon>
        <taxon>Bacillati</taxon>
        <taxon>Actinomycetota</taxon>
        <taxon>Actinomycetes</taxon>
        <taxon>Pseudonocardiales</taxon>
        <taxon>Pseudonocardiaceae</taxon>
        <taxon>Saccharomonospora</taxon>
    </lineage>
</organism>
<evidence type="ECO:0000313" key="2">
    <source>
        <dbReference type="Proteomes" id="UP000004926"/>
    </source>
</evidence>
<sequence length="130" mass="13874">MPDLLLRLASTDEPPSTVEQHTVRLAHDLTVSGVPSVRRPRAAVPEGAKSGGAVGVGELVLTGVLSASTVAAVTRLIGEYLKRHAGRSVTVRRGDTDITLTGQSQRDQLELLNTLLAEADDDQQQRSRAR</sequence>
<protein>
    <submittedName>
        <fullName evidence="1">Uncharacterized protein</fullName>
    </submittedName>
</protein>
<dbReference type="AlphaFoldDB" id="H5XBK4"/>
<dbReference type="OrthoDB" id="9988586at2"/>
<keyword evidence="2" id="KW-1185">Reference proteome</keyword>
<gene>
    <name evidence="1" type="ORF">SacmaDRAFT_2259</name>
</gene>
<dbReference type="Proteomes" id="UP000004926">
    <property type="component" value="Chromosome"/>
</dbReference>
<reference evidence="1 2" key="1">
    <citation type="journal article" date="2012" name="Stand. Genomic Sci.">
        <title>Genome sequence of the ocean sediment bacterium Saccharomonospora marina type strain (XMU15(T)).</title>
        <authorList>
            <person name="Klenk H.P."/>
            <person name="Lu M."/>
            <person name="Lucas S."/>
            <person name="Lapidus A."/>
            <person name="Copeland A."/>
            <person name="Pitluck S."/>
            <person name="Goodwin L.A."/>
            <person name="Han C."/>
            <person name="Tapia R."/>
            <person name="Brambilla E.M."/>
            <person name="Potter G."/>
            <person name="Land M."/>
            <person name="Ivanova N."/>
            <person name="Rohde M."/>
            <person name="Goker M."/>
            <person name="Detter J.C."/>
            <person name="Li W.J."/>
            <person name="Kyrpides N.C."/>
            <person name="Woyke T."/>
        </authorList>
    </citation>
    <scope>NUCLEOTIDE SEQUENCE [LARGE SCALE GENOMIC DNA]</scope>
    <source>
        <strain evidence="1 2">XMU15</strain>
    </source>
</reference>
<evidence type="ECO:0000313" key="1">
    <source>
        <dbReference type="EMBL" id="EHR50512.1"/>
    </source>
</evidence>
<dbReference type="eggNOG" id="ENOG50339KH">
    <property type="taxonomic scope" value="Bacteria"/>
</dbReference>
<accession>H5XBK4</accession>
<dbReference type="EMBL" id="CM001439">
    <property type="protein sequence ID" value="EHR50512.1"/>
    <property type="molecule type" value="Genomic_DNA"/>
</dbReference>